<sequence length="52" mass="5707">MMSVKNNTQLKVQGATNNTRCGCNSECGKDCPCLNNSPAVKSIVGMYYEFKK</sequence>
<reference evidence="1" key="2">
    <citation type="submission" date="2020-06" db="EMBL/GenBank/DDBJ databases">
        <title>Helianthus annuus Genome sequencing and assembly Release 2.</title>
        <authorList>
            <person name="Gouzy J."/>
            <person name="Langlade N."/>
            <person name="Munos S."/>
        </authorList>
    </citation>
    <scope>NUCLEOTIDE SEQUENCE</scope>
    <source>
        <tissue evidence="1">Leaves</tissue>
    </source>
</reference>
<dbReference type="EMBL" id="MNCJ02000320">
    <property type="protein sequence ID" value="KAF5807659.1"/>
    <property type="molecule type" value="Genomic_DNA"/>
</dbReference>
<dbReference type="Gramene" id="mRNA:HanXRQr2_Chr05g0236101">
    <property type="protein sequence ID" value="mRNA:HanXRQr2_Chr05g0236101"/>
    <property type="gene ID" value="HanXRQr2_Chr05g0236101"/>
</dbReference>
<gene>
    <name evidence="1" type="ORF">HanXRQr2_Chr05g0236101</name>
</gene>
<keyword evidence="2" id="KW-1185">Reference proteome</keyword>
<organism evidence="1 2">
    <name type="scientific">Helianthus annuus</name>
    <name type="common">Common sunflower</name>
    <dbReference type="NCBI Taxonomy" id="4232"/>
    <lineage>
        <taxon>Eukaryota</taxon>
        <taxon>Viridiplantae</taxon>
        <taxon>Streptophyta</taxon>
        <taxon>Embryophyta</taxon>
        <taxon>Tracheophyta</taxon>
        <taxon>Spermatophyta</taxon>
        <taxon>Magnoliopsida</taxon>
        <taxon>eudicotyledons</taxon>
        <taxon>Gunneridae</taxon>
        <taxon>Pentapetalae</taxon>
        <taxon>asterids</taxon>
        <taxon>campanulids</taxon>
        <taxon>Asterales</taxon>
        <taxon>Asteraceae</taxon>
        <taxon>Asteroideae</taxon>
        <taxon>Heliantheae alliance</taxon>
        <taxon>Heliantheae</taxon>
        <taxon>Helianthus</taxon>
    </lineage>
</organism>
<dbReference type="Proteomes" id="UP000215914">
    <property type="component" value="Unassembled WGS sequence"/>
</dbReference>
<dbReference type="AlphaFoldDB" id="A0A9K3J3B7"/>
<evidence type="ECO:0000313" key="2">
    <source>
        <dbReference type="Proteomes" id="UP000215914"/>
    </source>
</evidence>
<evidence type="ECO:0000313" key="1">
    <source>
        <dbReference type="EMBL" id="KAF5807659.1"/>
    </source>
</evidence>
<comment type="caution">
    <text evidence="1">The sequence shown here is derived from an EMBL/GenBank/DDBJ whole genome shotgun (WGS) entry which is preliminary data.</text>
</comment>
<proteinExistence type="predicted"/>
<accession>A0A9K3J3B7</accession>
<reference evidence="1" key="1">
    <citation type="journal article" date="2017" name="Nature">
        <title>The sunflower genome provides insights into oil metabolism, flowering and Asterid evolution.</title>
        <authorList>
            <person name="Badouin H."/>
            <person name="Gouzy J."/>
            <person name="Grassa C.J."/>
            <person name="Murat F."/>
            <person name="Staton S.E."/>
            <person name="Cottret L."/>
            <person name="Lelandais-Briere C."/>
            <person name="Owens G.L."/>
            <person name="Carrere S."/>
            <person name="Mayjonade B."/>
            <person name="Legrand L."/>
            <person name="Gill N."/>
            <person name="Kane N.C."/>
            <person name="Bowers J.E."/>
            <person name="Hubner S."/>
            <person name="Bellec A."/>
            <person name="Berard A."/>
            <person name="Berges H."/>
            <person name="Blanchet N."/>
            <person name="Boniface M.C."/>
            <person name="Brunel D."/>
            <person name="Catrice O."/>
            <person name="Chaidir N."/>
            <person name="Claudel C."/>
            <person name="Donnadieu C."/>
            <person name="Faraut T."/>
            <person name="Fievet G."/>
            <person name="Helmstetter N."/>
            <person name="King M."/>
            <person name="Knapp S.J."/>
            <person name="Lai Z."/>
            <person name="Le Paslier M.C."/>
            <person name="Lippi Y."/>
            <person name="Lorenzon L."/>
            <person name="Mandel J.R."/>
            <person name="Marage G."/>
            <person name="Marchand G."/>
            <person name="Marquand E."/>
            <person name="Bret-Mestries E."/>
            <person name="Morien E."/>
            <person name="Nambeesan S."/>
            <person name="Nguyen T."/>
            <person name="Pegot-Espagnet P."/>
            <person name="Pouilly N."/>
            <person name="Raftis F."/>
            <person name="Sallet E."/>
            <person name="Schiex T."/>
            <person name="Thomas J."/>
            <person name="Vandecasteele C."/>
            <person name="Vares D."/>
            <person name="Vear F."/>
            <person name="Vautrin S."/>
            <person name="Crespi M."/>
            <person name="Mangin B."/>
            <person name="Burke J.M."/>
            <person name="Salse J."/>
            <person name="Munos S."/>
            <person name="Vincourt P."/>
            <person name="Rieseberg L.H."/>
            <person name="Langlade N.B."/>
        </authorList>
    </citation>
    <scope>NUCLEOTIDE SEQUENCE</scope>
    <source>
        <tissue evidence="1">Leaves</tissue>
    </source>
</reference>
<name>A0A9K3J3B7_HELAN</name>
<protein>
    <submittedName>
        <fullName evidence="1">Uncharacterized protein</fullName>
    </submittedName>
</protein>